<feature type="transmembrane region" description="Helical" evidence="1">
    <location>
        <begin position="147"/>
        <end position="167"/>
    </location>
</feature>
<dbReference type="EMBL" id="JAPNUD010000021">
    <property type="protein sequence ID" value="MDA0641144.1"/>
    <property type="molecule type" value="Genomic_DNA"/>
</dbReference>
<evidence type="ECO:0000256" key="1">
    <source>
        <dbReference type="SAM" id="Phobius"/>
    </source>
</evidence>
<dbReference type="Proteomes" id="UP001212498">
    <property type="component" value="Unassembled WGS sequence"/>
</dbReference>
<dbReference type="RefSeq" id="WP_271276145.1">
    <property type="nucleotide sequence ID" value="NZ_BAABFD010000016.1"/>
</dbReference>
<evidence type="ECO:0000313" key="3">
    <source>
        <dbReference type="Proteomes" id="UP001212498"/>
    </source>
</evidence>
<feature type="transmembrane region" description="Helical" evidence="1">
    <location>
        <begin position="119"/>
        <end position="140"/>
    </location>
</feature>
<feature type="transmembrane region" description="Helical" evidence="1">
    <location>
        <begin position="12"/>
        <end position="31"/>
    </location>
</feature>
<protein>
    <recommendedName>
        <fullName evidence="4">DUF3592 domain-containing protein</fullName>
    </recommendedName>
</protein>
<reference evidence="2 3" key="1">
    <citation type="submission" date="2022-11" db="EMBL/GenBank/DDBJ databases">
        <title>Nonomuraea corallina sp. nov., a new species of the genus Nonomuraea isolated from sea side sediment in Thai sea.</title>
        <authorList>
            <person name="Ngamcharungchit C."/>
            <person name="Matsumoto A."/>
            <person name="Suriyachadkun C."/>
            <person name="Panbangred W."/>
            <person name="Inahashi Y."/>
            <person name="Intra B."/>
        </authorList>
    </citation>
    <scope>NUCLEOTIDE SEQUENCE [LARGE SCALE GENOMIC DNA]</scope>
    <source>
        <strain evidence="2 3">DSM 43553</strain>
    </source>
</reference>
<comment type="caution">
    <text evidence="2">The sequence shown here is derived from an EMBL/GenBank/DDBJ whole genome shotgun (WGS) entry which is preliminary data.</text>
</comment>
<accession>A0ABT4SVF4</accession>
<evidence type="ECO:0008006" key="4">
    <source>
        <dbReference type="Google" id="ProtNLM"/>
    </source>
</evidence>
<proteinExistence type="predicted"/>
<keyword evidence="1" id="KW-0812">Transmembrane</keyword>
<keyword evidence="1" id="KW-0472">Membrane</keyword>
<evidence type="ECO:0000313" key="2">
    <source>
        <dbReference type="EMBL" id="MDA0641144.1"/>
    </source>
</evidence>
<sequence length="170" mass="17500">MPSRSDASGESMFTMVVLVVATMVAAVGWTLTATVPALVDIGLATGLTGAPGTLTVQECHDLESSRYGRQVCTGDFVYAATGDKVAAVGAFSWGEPGRVYPAQITSGGDRAGFRGVQGALAALPHVSIGLIFITAAGMALRLRFFRLRNAAVVAAVGLVGIIVGVVARWF</sequence>
<keyword evidence="1" id="KW-1133">Transmembrane helix</keyword>
<organism evidence="2 3">
    <name type="scientific">Nonomuraea ferruginea</name>
    <dbReference type="NCBI Taxonomy" id="46174"/>
    <lineage>
        <taxon>Bacteria</taxon>
        <taxon>Bacillati</taxon>
        <taxon>Actinomycetota</taxon>
        <taxon>Actinomycetes</taxon>
        <taxon>Streptosporangiales</taxon>
        <taxon>Streptosporangiaceae</taxon>
        <taxon>Nonomuraea</taxon>
    </lineage>
</organism>
<gene>
    <name evidence="2" type="ORF">OUY24_10995</name>
</gene>
<name>A0ABT4SVF4_9ACTN</name>
<keyword evidence="3" id="KW-1185">Reference proteome</keyword>